<dbReference type="PANTHER" id="PTHR46236:SF7">
    <property type="entry name" value="PROTEIN RESTRICTED TEV MOVEMENT 3"/>
    <property type="match status" value="1"/>
</dbReference>
<evidence type="ECO:0000256" key="2">
    <source>
        <dbReference type="SAM" id="MobiDB-lite"/>
    </source>
</evidence>
<dbReference type="InterPro" id="IPR050804">
    <property type="entry name" value="MCC"/>
</dbReference>
<feature type="domain" description="MATH" evidence="3">
    <location>
        <begin position="8"/>
        <end position="134"/>
    </location>
</feature>
<keyword evidence="1" id="KW-0175">Coiled coil</keyword>
<evidence type="ECO:0000313" key="4">
    <source>
        <dbReference type="EMBL" id="CAH2063690.1"/>
    </source>
</evidence>
<organism evidence="4 5">
    <name type="scientific">Thlaspi arvense</name>
    <name type="common">Field penny-cress</name>
    <dbReference type="NCBI Taxonomy" id="13288"/>
    <lineage>
        <taxon>Eukaryota</taxon>
        <taxon>Viridiplantae</taxon>
        <taxon>Streptophyta</taxon>
        <taxon>Embryophyta</taxon>
        <taxon>Tracheophyta</taxon>
        <taxon>Spermatophyta</taxon>
        <taxon>Magnoliopsida</taxon>
        <taxon>eudicotyledons</taxon>
        <taxon>Gunneridae</taxon>
        <taxon>Pentapetalae</taxon>
        <taxon>rosids</taxon>
        <taxon>malvids</taxon>
        <taxon>Brassicales</taxon>
        <taxon>Brassicaceae</taxon>
        <taxon>Thlaspideae</taxon>
        <taxon>Thlaspi</taxon>
    </lineage>
</organism>
<dbReference type="Gene3D" id="2.60.210.10">
    <property type="entry name" value="Apoptosis, Tumor Necrosis Factor Receptor Associated Protein 2, Chain A"/>
    <property type="match status" value="1"/>
</dbReference>
<dbReference type="SUPFAM" id="SSF49599">
    <property type="entry name" value="TRAF domain-like"/>
    <property type="match status" value="1"/>
</dbReference>
<dbReference type="PROSITE" id="PS50144">
    <property type="entry name" value="MATH"/>
    <property type="match status" value="1"/>
</dbReference>
<reference evidence="4 5" key="1">
    <citation type="submission" date="2022-03" db="EMBL/GenBank/DDBJ databases">
        <authorList>
            <person name="Nunn A."/>
            <person name="Chopra R."/>
            <person name="Nunn A."/>
            <person name="Contreras Garrido A."/>
        </authorList>
    </citation>
    <scope>NUCLEOTIDE SEQUENCE [LARGE SCALE GENOMIC DNA]</scope>
</reference>
<protein>
    <recommendedName>
        <fullName evidence="3">MATH domain-containing protein</fullName>
    </recommendedName>
</protein>
<proteinExistence type="predicted"/>
<dbReference type="Proteomes" id="UP000836841">
    <property type="component" value="Chromosome 5"/>
</dbReference>
<dbReference type="EMBL" id="OU466861">
    <property type="protein sequence ID" value="CAH2063690.1"/>
    <property type="molecule type" value="Genomic_DNA"/>
</dbReference>
<evidence type="ECO:0000313" key="5">
    <source>
        <dbReference type="Proteomes" id="UP000836841"/>
    </source>
</evidence>
<dbReference type="SMART" id="SM00061">
    <property type="entry name" value="MATH"/>
    <property type="match status" value="1"/>
</dbReference>
<dbReference type="PANTHER" id="PTHR46236">
    <property type="entry name" value="TRAF-LIKE SUPERFAMILY PROTEIN"/>
    <property type="match status" value="1"/>
</dbReference>
<accession>A0AAU9SHK8</accession>
<evidence type="ECO:0000259" key="3">
    <source>
        <dbReference type="PROSITE" id="PS50144"/>
    </source>
</evidence>
<dbReference type="AlphaFoldDB" id="A0AAU9SHK8"/>
<feature type="region of interest" description="Disordered" evidence="2">
    <location>
        <begin position="243"/>
        <end position="274"/>
    </location>
</feature>
<sequence>MEKKVDTKFTWVIKKKNFSSLQSRKIVSDTFNVGGCKWRLSAYPKGYQVDNFLSLYLEVADYGSLPSGWGRHTQYTLTVVNQCSEELSRRHELKHRFDEKSNSWGISYMLPLSELHDNYSGFLVNGELEVVADIFLLEIIGKVEFVSRMFEKHPEIASGFRIKNQNLRTGYMNLLLSLIDTLRQSPHKLPKDHMDEAYDALVCLTNAGFKLDWLKKKLDQVPETKEKVKANEIRMQETQKELKLKSKAEVLRSRSSAGEGEGRGVSFRSSSLIR</sequence>
<dbReference type="Pfam" id="PF22486">
    <property type="entry name" value="MATH_2"/>
    <property type="match status" value="1"/>
</dbReference>
<keyword evidence="5" id="KW-1185">Reference proteome</keyword>
<feature type="compositionally biased region" description="Basic and acidic residues" evidence="2">
    <location>
        <begin position="243"/>
        <end position="252"/>
    </location>
</feature>
<name>A0AAU9SHK8_THLAR</name>
<evidence type="ECO:0000256" key="1">
    <source>
        <dbReference type="ARBA" id="ARBA00023054"/>
    </source>
</evidence>
<dbReference type="CDD" id="cd00121">
    <property type="entry name" value="MATH"/>
    <property type="match status" value="1"/>
</dbReference>
<dbReference type="InterPro" id="IPR008974">
    <property type="entry name" value="TRAF-like"/>
</dbReference>
<gene>
    <name evidence="4" type="ORF">TAV2_LOCUS18101</name>
</gene>
<dbReference type="InterPro" id="IPR002083">
    <property type="entry name" value="MATH/TRAF_dom"/>
</dbReference>